<dbReference type="EMBL" id="LT670818">
    <property type="protein sequence ID" value="SHG35046.1"/>
    <property type="molecule type" value="Genomic_DNA"/>
</dbReference>
<organism evidence="1 2">
    <name type="scientific">Bradyrhizobium erythrophlei</name>
    <dbReference type="NCBI Taxonomy" id="1437360"/>
    <lineage>
        <taxon>Bacteria</taxon>
        <taxon>Pseudomonadati</taxon>
        <taxon>Pseudomonadota</taxon>
        <taxon>Alphaproteobacteria</taxon>
        <taxon>Hyphomicrobiales</taxon>
        <taxon>Nitrobacteraceae</taxon>
        <taxon>Bradyrhizobium</taxon>
    </lineage>
</organism>
<name>A0A1M5J374_9BRAD</name>
<evidence type="ECO:0000313" key="1">
    <source>
        <dbReference type="EMBL" id="SHG35046.1"/>
    </source>
</evidence>
<proteinExistence type="predicted"/>
<evidence type="ECO:0000313" key="2">
    <source>
        <dbReference type="Proteomes" id="UP000190675"/>
    </source>
</evidence>
<accession>A0A1M5J374</accession>
<dbReference type="AlphaFoldDB" id="A0A1M5J374"/>
<protein>
    <recommendedName>
        <fullName evidence="3">DUF3467 domain-containing protein</fullName>
    </recommendedName>
</protein>
<gene>
    <name evidence="1" type="ORF">SAMN05444169_1975</name>
</gene>
<sequence>MADQENPKPPGILYEDTGGLAPLVYFDIVAAYGAMHGAVEVELATRILVPKTDGATEVKFLSSGRLRCSPTAAANLRNALDAALKMLEQPQANAVATTTMN</sequence>
<dbReference type="Proteomes" id="UP000190675">
    <property type="component" value="Chromosome I"/>
</dbReference>
<evidence type="ECO:0008006" key="3">
    <source>
        <dbReference type="Google" id="ProtNLM"/>
    </source>
</evidence>
<reference evidence="1 2" key="1">
    <citation type="submission" date="2016-11" db="EMBL/GenBank/DDBJ databases">
        <authorList>
            <person name="Jaros S."/>
            <person name="Januszkiewicz K."/>
            <person name="Wedrychowicz H."/>
        </authorList>
    </citation>
    <scope>NUCLEOTIDE SEQUENCE [LARGE SCALE GENOMIC DNA]</scope>
    <source>
        <strain evidence="1 2">GAS242</strain>
    </source>
</reference>